<dbReference type="EMBL" id="AEBR01000040">
    <property type="protein sequence ID" value="EFM82931.1"/>
    <property type="molecule type" value="Genomic_DNA"/>
</dbReference>
<evidence type="ECO:0000313" key="2">
    <source>
        <dbReference type="Proteomes" id="UP000004846"/>
    </source>
</evidence>
<dbReference type="Proteomes" id="UP000004846">
    <property type="component" value="Unassembled WGS sequence"/>
</dbReference>
<accession>A0A125W6J4</accession>
<dbReference type="HOGENOM" id="CLU_203805_0_0_9"/>
<comment type="caution">
    <text evidence="1">The sequence shown here is derived from an EMBL/GenBank/DDBJ whole genome shotgun (WGS) entry which is preliminary data.</text>
</comment>
<organism evidence="1 2">
    <name type="scientific">Enterococcus faecalis TX4248</name>
    <dbReference type="NCBI Taxonomy" id="749495"/>
    <lineage>
        <taxon>Bacteria</taxon>
        <taxon>Bacillati</taxon>
        <taxon>Bacillota</taxon>
        <taxon>Bacilli</taxon>
        <taxon>Lactobacillales</taxon>
        <taxon>Enterococcaceae</taxon>
        <taxon>Enterococcus</taxon>
    </lineage>
</organism>
<name>A0A125W6J4_ENTFL</name>
<proteinExistence type="predicted"/>
<protein>
    <submittedName>
        <fullName evidence="1">Uncharacterized protein</fullName>
    </submittedName>
</protein>
<gene>
    <name evidence="1" type="ORF">HMPREF9498_01401</name>
</gene>
<reference evidence="2" key="1">
    <citation type="submission" date="2010-07" db="EMBL/GenBank/DDBJ databases">
        <authorList>
            <person name="Weinstock G."/>
            <person name="Sodergren E."/>
            <person name="Clifton S."/>
            <person name="Fulton L."/>
            <person name="Fulton B."/>
            <person name="Courtney L."/>
            <person name="Fronick C."/>
            <person name="Harrison M."/>
            <person name="Strong C."/>
            <person name="Farmer C."/>
            <person name="Delahaunty K."/>
            <person name="Markovic C."/>
            <person name="Hall O."/>
            <person name="Minx P."/>
            <person name="Tomlinson C."/>
            <person name="Mitreva M."/>
            <person name="Hou S."/>
            <person name="Chen J."/>
            <person name="Wollam A."/>
            <person name="Pepin K.H."/>
            <person name="Johnson M."/>
            <person name="Bhonagiri V."/>
            <person name="Zhang X."/>
            <person name="Suruliraj S."/>
            <person name="Warren W."/>
            <person name="Chinwalla A."/>
            <person name="Mardis E.R."/>
            <person name="Wilson R.K."/>
        </authorList>
    </citation>
    <scope>NUCLEOTIDE SEQUENCE [LARGE SCALE GENOMIC DNA]</scope>
    <source>
        <strain evidence="2">TX4248</strain>
    </source>
</reference>
<evidence type="ECO:0000313" key="1">
    <source>
        <dbReference type="EMBL" id="EFM82931.1"/>
    </source>
</evidence>
<dbReference type="AlphaFoldDB" id="A0A125W6J4"/>
<sequence>MKKSDLQKNYHVNFNKRTEQLTKWERAIEGLTFDRLEKKKVDYSLKRKNS</sequence>
<dbReference type="RefSeq" id="WP_002402122.1">
    <property type="nucleotide sequence ID" value="NZ_GL454441.1"/>
</dbReference>